<keyword evidence="2" id="KW-1133">Transmembrane helix</keyword>
<feature type="region of interest" description="Disordered" evidence="1">
    <location>
        <begin position="1"/>
        <end position="21"/>
    </location>
</feature>
<reference evidence="3 4" key="1">
    <citation type="submission" date="2019-12" db="EMBL/GenBank/DDBJ databases">
        <title>Whole genome sequencing of endophytic Actinobacterium Micromonospora sp. MPMI6T.</title>
        <authorList>
            <person name="Evv R."/>
            <person name="Podile A.R."/>
        </authorList>
    </citation>
    <scope>NUCLEOTIDE SEQUENCE [LARGE SCALE GENOMIC DNA]</scope>
    <source>
        <strain evidence="3 4">MPMI6</strain>
    </source>
</reference>
<dbReference type="RefSeq" id="WP_208816234.1">
    <property type="nucleotide sequence ID" value="NZ_WVUH01000281.1"/>
</dbReference>
<evidence type="ECO:0000256" key="1">
    <source>
        <dbReference type="SAM" id="MobiDB-lite"/>
    </source>
</evidence>
<dbReference type="Proteomes" id="UP000823521">
    <property type="component" value="Unassembled WGS sequence"/>
</dbReference>
<organism evidence="3 4">
    <name type="scientific">Micromonospora echinofusca</name>
    <dbReference type="NCBI Taxonomy" id="47858"/>
    <lineage>
        <taxon>Bacteria</taxon>
        <taxon>Bacillati</taxon>
        <taxon>Actinomycetota</taxon>
        <taxon>Actinomycetes</taxon>
        <taxon>Micromonosporales</taxon>
        <taxon>Micromonosporaceae</taxon>
        <taxon>Micromonospora</taxon>
    </lineage>
</organism>
<sequence length="200" mass="21906">MNEPDPRASRRGDQPVTNADAPARLLRRDRIIGRVIVAAVLVVPTTIAVTTSRWWGCNFTPGDQAAAVAAYQKDPAFSLAPPGGRLVEEKSQTRACDYRSGSWAREESAGPEFATVWRQYAVDRKYAMDELVVLVGPDVEAAGWHPTIQPGSVFLRYCKEINKMSARLEVSSIADGGPDRTASFTVRIEGRPNNADCDRS</sequence>
<keyword evidence="2" id="KW-0472">Membrane</keyword>
<gene>
    <name evidence="3" type="ORF">GSF22_25200</name>
</gene>
<feature type="compositionally biased region" description="Basic and acidic residues" evidence="1">
    <location>
        <begin position="1"/>
        <end position="13"/>
    </location>
</feature>
<comment type="caution">
    <text evidence="3">The sequence shown here is derived from an EMBL/GenBank/DDBJ whole genome shotgun (WGS) entry which is preliminary data.</text>
</comment>
<evidence type="ECO:0000313" key="3">
    <source>
        <dbReference type="EMBL" id="MBO4209266.1"/>
    </source>
</evidence>
<keyword evidence="2" id="KW-0812">Transmembrane</keyword>
<keyword evidence="4" id="KW-1185">Reference proteome</keyword>
<evidence type="ECO:0000313" key="4">
    <source>
        <dbReference type="Proteomes" id="UP000823521"/>
    </source>
</evidence>
<evidence type="ECO:0008006" key="5">
    <source>
        <dbReference type="Google" id="ProtNLM"/>
    </source>
</evidence>
<dbReference type="EMBL" id="WVUH01000281">
    <property type="protein sequence ID" value="MBO4209266.1"/>
    <property type="molecule type" value="Genomic_DNA"/>
</dbReference>
<protein>
    <recommendedName>
        <fullName evidence="5">DUF3558 domain-containing protein</fullName>
    </recommendedName>
</protein>
<name>A0ABS3VXJ0_MICEH</name>
<evidence type="ECO:0000256" key="2">
    <source>
        <dbReference type="SAM" id="Phobius"/>
    </source>
</evidence>
<feature type="transmembrane region" description="Helical" evidence="2">
    <location>
        <begin position="31"/>
        <end position="55"/>
    </location>
</feature>
<accession>A0ABS3VXJ0</accession>
<proteinExistence type="predicted"/>